<keyword evidence="2" id="KW-1185">Reference proteome</keyword>
<name>A0A8K0SR58_9HYPO</name>
<proteinExistence type="predicted"/>
<protein>
    <submittedName>
        <fullName evidence="1">Uncharacterized protein</fullName>
    </submittedName>
</protein>
<comment type="caution">
    <text evidence="1">The sequence shown here is derived from an EMBL/GenBank/DDBJ whole genome shotgun (WGS) entry which is preliminary data.</text>
</comment>
<evidence type="ECO:0000313" key="1">
    <source>
        <dbReference type="EMBL" id="KAH7316827.1"/>
    </source>
</evidence>
<evidence type="ECO:0000313" key="2">
    <source>
        <dbReference type="Proteomes" id="UP000813444"/>
    </source>
</evidence>
<sequence length="195" mass="21583">MIMRGVALGSDWRCPALSCPCPVSRLPGCSSRVRMTTPIAPVSSVIRRPSPLPPPQSFGLCTCLGRASPPSWLVVSPVPLLQHCNTWMSGRAMFRNTPIAYSFDHCRNTSMMPTNQPPLSYPPGKPLASWLPSMEQPVKMQRQVRPGTHQAPSEHMQAPSSTSFQLHFHFQLQELQLSVNSTLIVSSRDIHGRQC</sequence>
<reference evidence="1" key="1">
    <citation type="journal article" date="2021" name="Nat. Commun.">
        <title>Genetic determinants of endophytism in the Arabidopsis root mycobiome.</title>
        <authorList>
            <person name="Mesny F."/>
            <person name="Miyauchi S."/>
            <person name="Thiergart T."/>
            <person name="Pickel B."/>
            <person name="Atanasova L."/>
            <person name="Karlsson M."/>
            <person name="Huettel B."/>
            <person name="Barry K.W."/>
            <person name="Haridas S."/>
            <person name="Chen C."/>
            <person name="Bauer D."/>
            <person name="Andreopoulos W."/>
            <person name="Pangilinan J."/>
            <person name="LaButti K."/>
            <person name="Riley R."/>
            <person name="Lipzen A."/>
            <person name="Clum A."/>
            <person name="Drula E."/>
            <person name="Henrissat B."/>
            <person name="Kohler A."/>
            <person name="Grigoriev I.V."/>
            <person name="Martin F.M."/>
            <person name="Hacquard S."/>
        </authorList>
    </citation>
    <scope>NUCLEOTIDE SEQUENCE</scope>
    <source>
        <strain evidence="1">MPI-CAGE-CH-0235</strain>
    </source>
</reference>
<dbReference type="AlphaFoldDB" id="A0A8K0SR58"/>
<organism evidence="1 2">
    <name type="scientific">Stachybotrys elegans</name>
    <dbReference type="NCBI Taxonomy" id="80388"/>
    <lineage>
        <taxon>Eukaryota</taxon>
        <taxon>Fungi</taxon>
        <taxon>Dikarya</taxon>
        <taxon>Ascomycota</taxon>
        <taxon>Pezizomycotina</taxon>
        <taxon>Sordariomycetes</taxon>
        <taxon>Hypocreomycetidae</taxon>
        <taxon>Hypocreales</taxon>
        <taxon>Stachybotryaceae</taxon>
        <taxon>Stachybotrys</taxon>
    </lineage>
</organism>
<dbReference type="EMBL" id="JAGPNK010000008">
    <property type="protein sequence ID" value="KAH7316827.1"/>
    <property type="molecule type" value="Genomic_DNA"/>
</dbReference>
<accession>A0A8K0SR58</accession>
<gene>
    <name evidence="1" type="ORF">B0I35DRAFT_264072</name>
</gene>
<dbReference type="Proteomes" id="UP000813444">
    <property type="component" value="Unassembled WGS sequence"/>
</dbReference>